<accession>A0A7R8WG94</accession>
<name>A0A7R8WG94_9CRUS</name>
<dbReference type="AlphaFoldDB" id="A0A7R8WG94"/>
<proteinExistence type="predicted"/>
<feature type="compositionally biased region" description="Pro residues" evidence="2">
    <location>
        <begin position="10"/>
        <end position="20"/>
    </location>
</feature>
<feature type="compositionally biased region" description="Pro residues" evidence="2">
    <location>
        <begin position="33"/>
        <end position="46"/>
    </location>
</feature>
<protein>
    <submittedName>
        <fullName evidence="3">Uncharacterized protein</fullName>
    </submittedName>
</protein>
<organism evidence="3">
    <name type="scientific">Cyprideis torosa</name>
    <dbReference type="NCBI Taxonomy" id="163714"/>
    <lineage>
        <taxon>Eukaryota</taxon>
        <taxon>Metazoa</taxon>
        <taxon>Ecdysozoa</taxon>
        <taxon>Arthropoda</taxon>
        <taxon>Crustacea</taxon>
        <taxon>Oligostraca</taxon>
        <taxon>Ostracoda</taxon>
        <taxon>Podocopa</taxon>
        <taxon>Podocopida</taxon>
        <taxon>Cytherocopina</taxon>
        <taxon>Cytheroidea</taxon>
        <taxon>Cytherideidae</taxon>
        <taxon>Cyprideis</taxon>
    </lineage>
</organism>
<gene>
    <name evidence="3" type="ORF">CTOB1V02_LOCUS8940</name>
</gene>
<keyword evidence="1" id="KW-0175">Coiled coil</keyword>
<feature type="coiled-coil region" evidence="1">
    <location>
        <begin position="212"/>
        <end position="278"/>
    </location>
</feature>
<feature type="compositionally biased region" description="Low complexity" evidence="2">
    <location>
        <begin position="153"/>
        <end position="172"/>
    </location>
</feature>
<feature type="compositionally biased region" description="Basic and acidic residues" evidence="2">
    <location>
        <begin position="56"/>
        <end position="65"/>
    </location>
</feature>
<dbReference type="EMBL" id="OB663179">
    <property type="protein sequence ID" value="CAD7231086.1"/>
    <property type="molecule type" value="Genomic_DNA"/>
</dbReference>
<evidence type="ECO:0000256" key="2">
    <source>
        <dbReference type="SAM" id="MobiDB-lite"/>
    </source>
</evidence>
<evidence type="ECO:0000256" key="1">
    <source>
        <dbReference type="SAM" id="Coils"/>
    </source>
</evidence>
<feature type="region of interest" description="Disordered" evidence="2">
    <location>
        <begin position="1"/>
        <end position="172"/>
    </location>
</feature>
<sequence length="465" mass="50956">MCLSTSLPTTTPPSTPPRTSTPPLSTEAASTSTPPPCTRGPVPSIPSSPVQVVMKFDPHDDRPGRELSLPEEEPPSDTDDLQNEDASASPSPLRATDTVEPTDTVEATDTVETMETTDTVEASPDDVTEREIFGTPPVSLLKRKLSTEEDEATTTPPASGSTPSPCVPSTTTAKMEVKGETLLDAVMPEDDGQLRHRPRDMMTKDVCLFPVVDDFQLKLQEVEGQLTHAREEITLLTSKLESQKDMLDSVEEQRRTAIAAKDQEIESLKAELESVSKSKDASVMELQTELGNYRCSHAAQSDEIARLKVTVKEIENVVSARDQVLEKANRELREKDAKLSELKLKLQVTMLKKAAEKQTEQKDRQWAADQKRSLGGNRTPDLLLTGRTPDLFQTGVVDDCNYIRKCFFPPRPIPSNSTTDAPHATVQPRVLASEGGTASPTRVRLPVRVSRSQATLSSEVRPDSH</sequence>
<feature type="compositionally biased region" description="Low complexity" evidence="2">
    <location>
        <begin position="95"/>
        <end position="122"/>
    </location>
</feature>
<reference evidence="3" key="1">
    <citation type="submission" date="2020-11" db="EMBL/GenBank/DDBJ databases">
        <authorList>
            <person name="Tran Van P."/>
        </authorList>
    </citation>
    <scope>NUCLEOTIDE SEQUENCE</scope>
</reference>
<feature type="compositionally biased region" description="Acidic residues" evidence="2">
    <location>
        <begin position="69"/>
        <end position="83"/>
    </location>
</feature>
<feature type="region of interest" description="Disordered" evidence="2">
    <location>
        <begin position="355"/>
        <end position="383"/>
    </location>
</feature>
<evidence type="ECO:0000313" key="3">
    <source>
        <dbReference type="EMBL" id="CAD7231086.1"/>
    </source>
</evidence>
<feature type="compositionally biased region" description="Basic and acidic residues" evidence="2">
    <location>
        <begin position="355"/>
        <end position="372"/>
    </location>
</feature>
<feature type="region of interest" description="Disordered" evidence="2">
    <location>
        <begin position="411"/>
        <end position="465"/>
    </location>
</feature>